<dbReference type="KEGG" id="gtt:GUITHDRAFT_152560"/>
<reference evidence="5" key="2">
    <citation type="submission" date="2012-11" db="EMBL/GenBank/DDBJ databases">
        <authorList>
            <person name="Kuo A."/>
            <person name="Curtis B.A."/>
            <person name="Tanifuji G."/>
            <person name="Burki F."/>
            <person name="Gruber A."/>
            <person name="Irimia M."/>
            <person name="Maruyama S."/>
            <person name="Arias M.C."/>
            <person name="Ball S.G."/>
            <person name="Gile G.H."/>
            <person name="Hirakawa Y."/>
            <person name="Hopkins J.F."/>
            <person name="Rensing S.A."/>
            <person name="Schmutz J."/>
            <person name="Symeonidi A."/>
            <person name="Elias M."/>
            <person name="Eveleigh R.J."/>
            <person name="Herman E.K."/>
            <person name="Klute M.J."/>
            <person name="Nakayama T."/>
            <person name="Obornik M."/>
            <person name="Reyes-Prieto A."/>
            <person name="Armbrust E.V."/>
            <person name="Aves S.J."/>
            <person name="Beiko R.G."/>
            <person name="Coutinho P."/>
            <person name="Dacks J.B."/>
            <person name="Durnford D.G."/>
            <person name="Fast N.M."/>
            <person name="Green B.R."/>
            <person name="Grisdale C."/>
            <person name="Hempe F."/>
            <person name="Henrissat B."/>
            <person name="Hoppner M.P."/>
            <person name="Ishida K.-I."/>
            <person name="Kim E."/>
            <person name="Koreny L."/>
            <person name="Kroth P.G."/>
            <person name="Liu Y."/>
            <person name="Malik S.-B."/>
            <person name="Maier U.G."/>
            <person name="McRose D."/>
            <person name="Mock T."/>
            <person name="Neilson J.A."/>
            <person name="Onodera N.T."/>
            <person name="Poole A.M."/>
            <person name="Pritham E.J."/>
            <person name="Richards T.A."/>
            <person name="Rocap G."/>
            <person name="Roy S.W."/>
            <person name="Sarai C."/>
            <person name="Schaack S."/>
            <person name="Shirato S."/>
            <person name="Slamovits C.H."/>
            <person name="Spencer D.F."/>
            <person name="Suzuki S."/>
            <person name="Worden A.Z."/>
            <person name="Zauner S."/>
            <person name="Barry K."/>
            <person name="Bell C."/>
            <person name="Bharti A.K."/>
            <person name="Crow J.A."/>
            <person name="Grimwood J."/>
            <person name="Kramer R."/>
            <person name="Lindquist E."/>
            <person name="Lucas S."/>
            <person name="Salamov A."/>
            <person name="McFadden G.I."/>
            <person name="Lane C.E."/>
            <person name="Keeling P.J."/>
            <person name="Gray M.W."/>
            <person name="Grigoriev I.V."/>
            <person name="Archibald J.M."/>
        </authorList>
    </citation>
    <scope>NUCLEOTIDE SEQUENCE</scope>
    <source>
        <strain evidence="5">CCMP2712</strain>
    </source>
</reference>
<dbReference type="RefSeq" id="XP_005832743.1">
    <property type="nucleotide sequence ID" value="XM_005832686.1"/>
</dbReference>
<sequence length="101" mass="11501">MVACRRIRSTAAAKLCSCLCRLGHPYLLERRDWSSIQGSPWTGRLGEAEAGSQWVLLSTIVGLGQKFGPEKRMEDREQEKDREQHNMTRSSTVYDTKLDCI</sequence>
<evidence type="ECO:0000313" key="2">
    <source>
        <dbReference type="EMBL" id="EKX45762.1"/>
    </source>
</evidence>
<keyword evidence="5" id="KW-1185">Reference proteome</keyword>
<dbReference type="KEGG" id="gtt:GUITHDRAFT_152559"/>
<feature type="compositionally biased region" description="Basic and acidic residues" evidence="1">
    <location>
        <begin position="68"/>
        <end position="86"/>
    </location>
</feature>
<evidence type="ECO:0000313" key="4">
    <source>
        <dbReference type="EnsemblProtists" id="EKX45762"/>
    </source>
</evidence>
<dbReference type="EMBL" id="JH992997">
    <property type="protein sequence ID" value="EKX45763.1"/>
    <property type="molecule type" value="Genomic_DNA"/>
</dbReference>
<dbReference type="Proteomes" id="UP000011087">
    <property type="component" value="Unassembled WGS sequence"/>
</dbReference>
<evidence type="ECO:0000313" key="3">
    <source>
        <dbReference type="EMBL" id="EKX45763.1"/>
    </source>
</evidence>
<protein>
    <submittedName>
        <fullName evidence="2 4">Uncharacterized protein</fullName>
    </submittedName>
</protein>
<feature type="region of interest" description="Disordered" evidence="1">
    <location>
        <begin position="68"/>
        <end position="101"/>
    </location>
</feature>
<evidence type="ECO:0000256" key="1">
    <source>
        <dbReference type="SAM" id="MobiDB-lite"/>
    </source>
</evidence>
<dbReference type="PaxDb" id="55529-EKX45762"/>
<dbReference type="HOGENOM" id="CLU_2297064_0_0_1"/>
<gene>
    <name evidence="2" type="ORF">GUITHDRAFT_152559</name>
    <name evidence="3" type="ORF">GUITHDRAFT_152560</name>
</gene>
<organism evidence="2">
    <name type="scientific">Guillardia theta (strain CCMP2712)</name>
    <name type="common">Cryptophyte</name>
    <dbReference type="NCBI Taxonomy" id="905079"/>
    <lineage>
        <taxon>Eukaryota</taxon>
        <taxon>Cryptophyceae</taxon>
        <taxon>Pyrenomonadales</taxon>
        <taxon>Geminigeraceae</taxon>
        <taxon>Guillardia</taxon>
    </lineage>
</organism>
<dbReference type="RefSeq" id="XP_005832742.1">
    <property type="nucleotide sequence ID" value="XM_005832685.1"/>
</dbReference>
<reference evidence="4" key="3">
    <citation type="submission" date="2015-06" db="UniProtKB">
        <authorList>
            <consortium name="EnsemblProtists"/>
        </authorList>
    </citation>
    <scope>IDENTIFICATION</scope>
</reference>
<dbReference type="EnsemblProtists" id="EKX45762">
    <property type="protein sequence ID" value="EKX45762"/>
    <property type="gene ID" value="GUITHDRAFT_152559"/>
</dbReference>
<dbReference type="GeneID" id="17302526"/>
<dbReference type="AlphaFoldDB" id="L1JBU6"/>
<dbReference type="GeneID" id="17302525"/>
<reference evidence="2 5" key="1">
    <citation type="journal article" date="2012" name="Nature">
        <title>Algal genomes reveal evolutionary mosaicism and the fate of nucleomorphs.</title>
        <authorList>
            <consortium name="DOE Joint Genome Institute"/>
            <person name="Curtis B.A."/>
            <person name="Tanifuji G."/>
            <person name="Burki F."/>
            <person name="Gruber A."/>
            <person name="Irimia M."/>
            <person name="Maruyama S."/>
            <person name="Arias M.C."/>
            <person name="Ball S.G."/>
            <person name="Gile G.H."/>
            <person name="Hirakawa Y."/>
            <person name="Hopkins J.F."/>
            <person name="Kuo A."/>
            <person name="Rensing S.A."/>
            <person name="Schmutz J."/>
            <person name="Symeonidi A."/>
            <person name="Elias M."/>
            <person name="Eveleigh R.J."/>
            <person name="Herman E.K."/>
            <person name="Klute M.J."/>
            <person name="Nakayama T."/>
            <person name="Obornik M."/>
            <person name="Reyes-Prieto A."/>
            <person name="Armbrust E.V."/>
            <person name="Aves S.J."/>
            <person name="Beiko R.G."/>
            <person name="Coutinho P."/>
            <person name="Dacks J.B."/>
            <person name="Durnford D.G."/>
            <person name="Fast N.M."/>
            <person name="Green B.R."/>
            <person name="Grisdale C.J."/>
            <person name="Hempel F."/>
            <person name="Henrissat B."/>
            <person name="Hoppner M.P."/>
            <person name="Ishida K."/>
            <person name="Kim E."/>
            <person name="Koreny L."/>
            <person name="Kroth P.G."/>
            <person name="Liu Y."/>
            <person name="Malik S.B."/>
            <person name="Maier U.G."/>
            <person name="McRose D."/>
            <person name="Mock T."/>
            <person name="Neilson J.A."/>
            <person name="Onodera N.T."/>
            <person name="Poole A.M."/>
            <person name="Pritham E.J."/>
            <person name="Richards T.A."/>
            <person name="Rocap G."/>
            <person name="Roy S.W."/>
            <person name="Sarai C."/>
            <person name="Schaack S."/>
            <person name="Shirato S."/>
            <person name="Slamovits C.H."/>
            <person name="Spencer D.F."/>
            <person name="Suzuki S."/>
            <person name="Worden A.Z."/>
            <person name="Zauner S."/>
            <person name="Barry K."/>
            <person name="Bell C."/>
            <person name="Bharti A.K."/>
            <person name="Crow J.A."/>
            <person name="Grimwood J."/>
            <person name="Kramer R."/>
            <person name="Lindquist E."/>
            <person name="Lucas S."/>
            <person name="Salamov A."/>
            <person name="McFadden G.I."/>
            <person name="Lane C.E."/>
            <person name="Keeling P.J."/>
            <person name="Gray M.W."/>
            <person name="Grigoriev I.V."/>
            <person name="Archibald J.M."/>
        </authorList>
    </citation>
    <scope>NUCLEOTIDE SEQUENCE</scope>
    <source>
        <strain evidence="2 5">CCMP2712</strain>
    </source>
</reference>
<proteinExistence type="predicted"/>
<dbReference type="EMBL" id="JH992997">
    <property type="protein sequence ID" value="EKX45762.1"/>
    <property type="molecule type" value="Genomic_DNA"/>
</dbReference>
<dbReference type="EnsemblProtists" id="EKX45763">
    <property type="protein sequence ID" value="EKX45763"/>
    <property type="gene ID" value="GUITHDRAFT_152560"/>
</dbReference>
<evidence type="ECO:0000313" key="5">
    <source>
        <dbReference type="Proteomes" id="UP000011087"/>
    </source>
</evidence>
<name>L1JBU6_GUITC</name>
<accession>L1JBU6</accession>